<reference evidence="2 3" key="1">
    <citation type="submission" date="2016-09" db="EMBL/GenBank/DDBJ databases">
        <authorList>
            <person name="Capua I."/>
            <person name="De Benedictis P."/>
            <person name="Joannis T."/>
            <person name="Lombin L.H."/>
            <person name="Cattoli G."/>
        </authorList>
    </citation>
    <scope>NUCLEOTIDE SEQUENCE [LARGE SCALE GENOMIC DNA]</scope>
    <source>
        <strain evidence="2 3">GluBS11</strain>
    </source>
</reference>
<accession>A0A1D3TXZ7</accession>
<keyword evidence="1" id="KW-0812">Transmembrane</keyword>
<dbReference type="RefSeq" id="WP_091236618.1">
    <property type="nucleotide sequence ID" value="NZ_FMKA01000036.1"/>
</dbReference>
<organism evidence="2 3">
    <name type="scientific">Anaerobium acetethylicum</name>
    <dbReference type="NCBI Taxonomy" id="1619234"/>
    <lineage>
        <taxon>Bacteria</taxon>
        <taxon>Bacillati</taxon>
        <taxon>Bacillota</taxon>
        <taxon>Clostridia</taxon>
        <taxon>Lachnospirales</taxon>
        <taxon>Lachnospiraceae</taxon>
        <taxon>Anaerobium</taxon>
    </lineage>
</organism>
<protein>
    <recommendedName>
        <fullName evidence="4">PH domain-containing protein</fullName>
    </recommendedName>
</protein>
<dbReference type="EMBL" id="FMKA01000036">
    <property type="protein sequence ID" value="SCP99282.1"/>
    <property type="molecule type" value="Genomic_DNA"/>
</dbReference>
<dbReference type="STRING" id="1619234.SAMN05421730_103638"/>
<name>A0A1D3TXZ7_9FIRM</name>
<gene>
    <name evidence="2" type="ORF">SAMN05421730_103638</name>
</gene>
<evidence type="ECO:0000313" key="2">
    <source>
        <dbReference type="EMBL" id="SCP99282.1"/>
    </source>
</evidence>
<feature type="transmembrane region" description="Helical" evidence="1">
    <location>
        <begin position="75"/>
        <end position="92"/>
    </location>
</feature>
<keyword evidence="3" id="KW-1185">Reference proteome</keyword>
<dbReference type="AlphaFoldDB" id="A0A1D3TXZ7"/>
<dbReference type="Pfam" id="PF12650">
    <property type="entry name" value="DUF3784"/>
    <property type="match status" value="1"/>
</dbReference>
<feature type="transmembrane region" description="Helical" evidence="1">
    <location>
        <begin position="116"/>
        <end position="136"/>
    </location>
</feature>
<keyword evidence="1" id="KW-0472">Membrane</keyword>
<dbReference type="OrthoDB" id="2082701at2"/>
<evidence type="ECO:0008006" key="4">
    <source>
        <dbReference type="Google" id="ProtNLM"/>
    </source>
</evidence>
<sequence length="247" mass="27670">MWIYFLIGAFFIFIGLAVHVFKWYFLISGYNTMSKEKKANVDTKGLGRLMGIYAYFNGILFIAAGIFYALGVRKWLDLTFAVFGISTLYMLIKAQKYDGNLFDENGKLRKDAGRQLAVPGVIVGISLIGVAVLMFFSSRPTTVAFLPEGLQIQGMYGDTYNWDSIEEISLAEELPTIEMRTNGSALGSNLKGHFRTTELGSVLMFVDTEKPPFIYLKANGTSIFLNMDTQDETLAIFEKIRSLTESD</sequence>
<keyword evidence="1" id="KW-1133">Transmembrane helix</keyword>
<feature type="transmembrane region" description="Helical" evidence="1">
    <location>
        <begin position="46"/>
        <end position="69"/>
    </location>
</feature>
<evidence type="ECO:0000256" key="1">
    <source>
        <dbReference type="SAM" id="Phobius"/>
    </source>
</evidence>
<dbReference type="Proteomes" id="UP000199315">
    <property type="component" value="Unassembled WGS sequence"/>
</dbReference>
<dbReference type="InterPro" id="IPR017259">
    <property type="entry name" value="UCP037672"/>
</dbReference>
<proteinExistence type="predicted"/>
<feature type="transmembrane region" description="Helical" evidence="1">
    <location>
        <begin position="6"/>
        <end position="25"/>
    </location>
</feature>
<evidence type="ECO:0000313" key="3">
    <source>
        <dbReference type="Proteomes" id="UP000199315"/>
    </source>
</evidence>